<dbReference type="Gene3D" id="3.30.870.10">
    <property type="entry name" value="Endonuclease Chain A"/>
    <property type="match status" value="1"/>
</dbReference>
<protein>
    <recommendedName>
        <fullName evidence="3">phospholipase D</fullName>
        <ecNumber evidence="3">3.1.4.4</ecNumber>
    </recommendedName>
</protein>
<keyword evidence="5" id="KW-0442">Lipid degradation</keyword>
<evidence type="ECO:0000256" key="1">
    <source>
        <dbReference type="ARBA" id="ARBA00000798"/>
    </source>
</evidence>
<dbReference type="CDD" id="cd09170">
    <property type="entry name" value="PLDc_Nuc"/>
    <property type="match status" value="1"/>
</dbReference>
<organism evidence="9 10">
    <name type="scientific">Thiobacter aerophilum</name>
    <dbReference type="NCBI Taxonomy" id="3121275"/>
    <lineage>
        <taxon>Bacteria</taxon>
        <taxon>Pseudomonadati</taxon>
        <taxon>Pseudomonadota</taxon>
        <taxon>Betaproteobacteria</taxon>
        <taxon>Burkholderiales</taxon>
        <taxon>Thiobacteraceae</taxon>
        <taxon>Thiobacter</taxon>
    </lineage>
</organism>
<comment type="similarity">
    <text evidence="2">Belongs to the phospholipase D family.</text>
</comment>
<feature type="chain" id="PRO_5046907238" description="phospholipase D" evidence="7">
    <location>
        <begin position="24"/>
        <end position="187"/>
    </location>
</feature>
<dbReference type="Pfam" id="PF13091">
    <property type="entry name" value="PLDc_2"/>
    <property type="match status" value="1"/>
</dbReference>
<name>A0ABV0EF54_9BURK</name>
<dbReference type="RefSeq" id="WP_347308265.1">
    <property type="nucleotide sequence ID" value="NZ_JBAJEX010000005.1"/>
</dbReference>
<dbReference type="EMBL" id="JBAJEX010000005">
    <property type="protein sequence ID" value="MEO1767156.1"/>
    <property type="molecule type" value="Genomic_DNA"/>
</dbReference>
<dbReference type="SUPFAM" id="SSF56024">
    <property type="entry name" value="Phospholipase D/nuclease"/>
    <property type="match status" value="1"/>
</dbReference>
<dbReference type="PANTHER" id="PTHR43856">
    <property type="entry name" value="CARDIOLIPIN HYDROLASE"/>
    <property type="match status" value="1"/>
</dbReference>
<dbReference type="EC" id="3.1.4.4" evidence="3"/>
<evidence type="ECO:0000313" key="9">
    <source>
        <dbReference type="EMBL" id="MEO1767156.1"/>
    </source>
</evidence>
<evidence type="ECO:0000256" key="2">
    <source>
        <dbReference type="ARBA" id="ARBA00008664"/>
    </source>
</evidence>
<feature type="signal peptide" evidence="7">
    <location>
        <begin position="1"/>
        <end position="23"/>
    </location>
</feature>
<keyword evidence="6" id="KW-0443">Lipid metabolism</keyword>
<evidence type="ECO:0000256" key="3">
    <source>
        <dbReference type="ARBA" id="ARBA00012027"/>
    </source>
</evidence>
<dbReference type="PROSITE" id="PS50035">
    <property type="entry name" value="PLD"/>
    <property type="match status" value="1"/>
</dbReference>
<evidence type="ECO:0000313" key="10">
    <source>
        <dbReference type="Proteomes" id="UP001482231"/>
    </source>
</evidence>
<evidence type="ECO:0000256" key="5">
    <source>
        <dbReference type="ARBA" id="ARBA00022963"/>
    </source>
</evidence>
<keyword evidence="4" id="KW-0378">Hydrolase</keyword>
<evidence type="ECO:0000256" key="7">
    <source>
        <dbReference type="SAM" id="SignalP"/>
    </source>
</evidence>
<dbReference type="InterPro" id="IPR051406">
    <property type="entry name" value="PLD_domain"/>
</dbReference>
<dbReference type="Proteomes" id="UP001482231">
    <property type="component" value="Unassembled WGS sequence"/>
</dbReference>
<reference evidence="9 10" key="1">
    <citation type="submission" date="2024-02" db="EMBL/GenBank/DDBJ databases">
        <title>New thermophilic sulfur-oxidizing bacteria from a hot springs of the Uzon caldera (Kamchatka, Russia).</title>
        <authorList>
            <person name="Dukat A.M."/>
            <person name="Elcheninov A.G."/>
            <person name="Frolov E.N."/>
        </authorList>
    </citation>
    <scope>NUCLEOTIDE SEQUENCE [LARGE SCALE GENOMIC DNA]</scope>
    <source>
        <strain evidence="9 10">AK1</strain>
    </source>
</reference>
<dbReference type="InterPro" id="IPR025202">
    <property type="entry name" value="PLD-like_dom"/>
</dbReference>
<keyword evidence="10" id="KW-1185">Reference proteome</keyword>
<sequence length="187" mass="20666">MRPRAHRFFFALLLLATIAFASASDGAQQFPARGVIELAFTPEDNAIHLMVEAIRAARRTIRVQAFSFTSNEIAFALIEAKRRGVDVQVVADAEQTTKLENSRIPLLAEAGIPVWLDDQHSAAHSKVMVIDAGTQAAAVITGSMNFTYAGQFKNAENVLVLRGNPPLADAYAANWQRHRQHARPYRR</sequence>
<dbReference type="PANTHER" id="PTHR43856:SF1">
    <property type="entry name" value="MITOCHONDRIAL CARDIOLIPIN HYDROLASE"/>
    <property type="match status" value="1"/>
</dbReference>
<comment type="catalytic activity">
    <reaction evidence="1">
        <text>a 1,2-diacyl-sn-glycero-3-phosphocholine + H2O = a 1,2-diacyl-sn-glycero-3-phosphate + choline + H(+)</text>
        <dbReference type="Rhea" id="RHEA:14445"/>
        <dbReference type="ChEBI" id="CHEBI:15354"/>
        <dbReference type="ChEBI" id="CHEBI:15377"/>
        <dbReference type="ChEBI" id="CHEBI:15378"/>
        <dbReference type="ChEBI" id="CHEBI:57643"/>
        <dbReference type="ChEBI" id="CHEBI:58608"/>
        <dbReference type="EC" id="3.1.4.4"/>
    </reaction>
</comment>
<evidence type="ECO:0000259" key="8">
    <source>
        <dbReference type="PROSITE" id="PS50035"/>
    </source>
</evidence>
<evidence type="ECO:0000256" key="6">
    <source>
        <dbReference type="ARBA" id="ARBA00023098"/>
    </source>
</evidence>
<dbReference type="InterPro" id="IPR001736">
    <property type="entry name" value="PLipase_D/transphosphatidylase"/>
</dbReference>
<accession>A0ABV0EF54</accession>
<keyword evidence="7" id="KW-0732">Signal</keyword>
<feature type="domain" description="PLD phosphodiesterase" evidence="8">
    <location>
        <begin position="119"/>
        <end position="150"/>
    </location>
</feature>
<proteinExistence type="inferred from homology"/>
<evidence type="ECO:0000256" key="4">
    <source>
        <dbReference type="ARBA" id="ARBA00022801"/>
    </source>
</evidence>
<comment type="caution">
    <text evidence="9">The sequence shown here is derived from an EMBL/GenBank/DDBJ whole genome shotgun (WGS) entry which is preliminary data.</text>
</comment>
<gene>
    <name evidence="9" type="ORF">V6E02_08020</name>
</gene>